<reference evidence="2 3" key="1">
    <citation type="submission" date="2020-08" db="EMBL/GenBank/DDBJ databases">
        <title>Sequencing the genomes of 1000 actinobacteria strains.</title>
        <authorList>
            <person name="Klenk H.-P."/>
        </authorList>
    </citation>
    <scope>NUCLEOTIDE SEQUENCE [LARGE SCALE GENOMIC DNA]</scope>
    <source>
        <strain evidence="2 3">DSM 43768</strain>
    </source>
</reference>
<feature type="transmembrane region" description="Helical" evidence="1">
    <location>
        <begin position="168"/>
        <end position="189"/>
    </location>
</feature>
<evidence type="ECO:0000256" key="1">
    <source>
        <dbReference type="SAM" id="Phobius"/>
    </source>
</evidence>
<evidence type="ECO:0000313" key="3">
    <source>
        <dbReference type="Proteomes" id="UP000565579"/>
    </source>
</evidence>
<keyword evidence="1" id="KW-0472">Membrane</keyword>
<dbReference type="EMBL" id="JACHMI010000001">
    <property type="protein sequence ID" value="MBB6550284.1"/>
    <property type="molecule type" value="Genomic_DNA"/>
</dbReference>
<dbReference type="AlphaFoldDB" id="A0A7X0NV97"/>
<keyword evidence="1" id="KW-1133">Transmembrane helix</keyword>
<keyword evidence="3" id="KW-1185">Reference proteome</keyword>
<organism evidence="2 3">
    <name type="scientific">Nonomuraea rubra</name>
    <dbReference type="NCBI Taxonomy" id="46180"/>
    <lineage>
        <taxon>Bacteria</taxon>
        <taxon>Bacillati</taxon>
        <taxon>Actinomycetota</taxon>
        <taxon>Actinomycetes</taxon>
        <taxon>Streptosporangiales</taxon>
        <taxon>Streptosporangiaceae</taxon>
        <taxon>Nonomuraea</taxon>
    </lineage>
</organism>
<sequence>MIQRIAPAFGLFLLSPLIGEFLLGNLPVTMLFALITLAPLYGGGALLIRELARRRGAGWPGIVLLAVAYGLLEEGLVTRSLFNPGYAGMDLTAYAWIPGVEVSAWWVSFVLGGVHAAGSICVPIAVVEALVPSRAAQPWLRLPGLVITGVLFVLGAAATALFDPAAHQLSVAQLAGVVVPAGLLIAFALRRRRPADELPDRAPAAELPGLAPGPWPVLGFSLVAGAVFWLAAMALDTLGGWPVVAVNLTVYAVVCGLVTRWSRRAGWGRAQVFALAAGGVLTYAWHGFAQPPAVPVEQAIDLAGNAGFALAAVALLAVAAARLRSPRLAGDRQA</sequence>
<feature type="transmembrane region" description="Helical" evidence="1">
    <location>
        <begin position="306"/>
        <end position="323"/>
    </location>
</feature>
<feature type="transmembrane region" description="Helical" evidence="1">
    <location>
        <begin position="29"/>
        <end position="49"/>
    </location>
</feature>
<feature type="transmembrane region" description="Helical" evidence="1">
    <location>
        <begin position="270"/>
        <end position="286"/>
    </location>
</feature>
<name>A0A7X0NV97_9ACTN</name>
<keyword evidence="1" id="KW-0812">Transmembrane</keyword>
<feature type="transmembrane region" description="Helical" evidence="1">
    <location>
        <begin position="238"/>
        <end position="258"/>
    </location>
</feature>
<evidence type="ECO:0000313" key="2">
    <source>
        <dbReference type="EMBL" id="MBB6550284.1"/>
    </source>
</evidence>
<comment type="caution">
    <text evidence="2">The sequence shown here is derived from an EMBL/GenBank/DDBJ whole genome shotgun (WGS) entry which is preliminary data.</text>
</comment>
<accession>A0A7X0NV97</accession>
<proteinExistence type="predicted"/>
<feature type="transmembrane region" description="Helical" evidence="1">
    <location>
        <begin position="104"/>
        <end position="127"/>
    </location>
</feature>
<feature type="transmembrane region" description="Helical" evidence="1">
    <location>
        <begin position="139"/>
        <end position="162"/>
    </location>
</feature>
<feature type="transmembrane region" description="Helical" evidence="1">
    <location>
        <begin position="56"/>
        <end position="72"/>
    </location>
</feature>
<dbReference type="Proteomes" id="UP000565579">
    <property type="component" value="Unassembled WGS sequence"/>
</dbReference>
<feature type="transmembrane region" description="Helical" evidence="1">
    <location>
        <begin position="210"/>
        <end position="232"/>
    </location>
</feature>
<protein>
    <submittedName>
        <fullName evidence="2">Uncharacterized protein</fullName>
    </submittedName>
</protein>
<gene>
    <name evidence="2" type="ORF">HD593_005079</name>
</gene>